<protein>
    <recommendedName>
        <fullName evidence="2">histidine kinase</fullName>
        <ecNumber evidence="2">2.7.13.3</ecNumber>
    </recommendedName>
</protein>
<feature type="region of interest" description="Disordered" evidence="9">
    <location>
        <begin position="82"/>
        <end position="118"/>
    </location>
</feature>
<dbReference type="KEGG" id="oxy:HCG48_21800"/>
<dbReference type="InterPro" id="IPR003594">
    <property type="entry name" value="HATPase_dom"/>
</dbReference>
<dbReference type="GO" id="GO:0000155">
    <property type="term" value="F:phosphorelay sensor kinase activity"/>
    <property type="evidence" value="ECO:0007669"/>
    <property type="project" value="InterPro"/>
</dbReference>
<dbReference type="InterPro" id="IPR003661">
    <property type="entry name" value="HisK_dim/P_dom"/>
</dbReference>
<dbReference type="Gene3D" id="1.10.287.130">
    <property type="match status" value="1"/>
</dbReference>
<dbReference type="InterPro" id="IPR004358">
    <property type="entry name" value="Sig_transdc_His_kin-like_C"/>
</dbReference>
<dbReference type="CDD" id="cd00082">
    <property type="entry name" value="HisKA"/>
    <property type="match status" value="1"/>
</dbReference>
<gene>
    <name evidence="11" type="ORF">HCG48_21800</name>
</gene>
<dbReference type="EMBL" id="CP051167">
    <property type="protein sequence ID" value="QIZ72905.1"/>
    <property type="molecule type" value="Genomic_DNA"/>
</dbReference>
<dbReference type="GO" id="GO:0000156">
    <property type="term" value="F:phosphorelay response regulator activity"/>
    <property type="evidence" value="ECO:0007669"/>
    <property type="project" value="TreeGrafter"/>
</dbReference>
<dbReference type="Gene3D" id="3.30.565.10">
    <property type="entry name" value="Histidine kinase-like ATPase, C-terminal domain"/>
    <property type="match status" value="1"/>
</dbReference>
<dbReference type="InterPro" id="IPR050351">
    <property type="entry name" value="BphY/WalK/GraS-like"/>
</dbReference>
<dbReference type="GO" id="GO:0007234">
    <property type="term" value="P:osmosensory signaling via phosphorelay pathway"/>
    <property type="evidence" value="ECO:0007669"/>
    <property type="project" value="TreeGrafter"/>
</dbReference>
<keyword evidence="8" id="KW-0902">Two-component regulatory system</keyword>
<evidence type="ECO:0000256" key="5">
    <source>
        <dbReference type="ARBA" id="ARBA00022741"/>
    </source>
</evidence>
<dbReference type="InterPro" id="IPR036890">
    <property type="entry name" value="HATPase_C_sf"/>
</dbReference>
<keyword evidence="5" id="KW-0547">Nucleotide-binding</keyword>
<dbReference type="RefSeq" id="WP_168571052.1">
    <property type="nucleotide sequence ID" value="NZ_CP051167.1"/>
</dbReference>
<dbReference type="GO" id="GO:0005524">
    <property type="term" value="F:ATP binding"/>
    <property type="evidence" value="ECO:0007669"/>
    <property type="project" value="UniProtKB-KW"/>
</dbReference>
<proteinExistence type="predicted"/>
<dbReference type="SMART" id="SM00387">
    <property type="entry name" value="HATPase_c"/>
    <property type="match status" value="1"/>
</dbReference>
<evidence type="ECO:0000256" key="1">
    <source>
        <dbReference type="ARBA" id="ARBA00000085"/>
    </source>
</evidence>
<feature type="region of interest" description="Disordered" evidence="9">
    <location>
        <begin position="276"/>
        <end position="299"/>
    </location>
</feature>
<dbReference type="EC" id="2.7.13.3" evidence="2"/>
<keyword evidence="3" id="KW-0597">Phosphoprotein</keyword>
<accession>A0A6H1U2M6</accession>
<evidence type="ECO:0000256" key="3">
    <source>
        <dbReference type="ARBA" id="ARBA00022553"/>
    </source>
</evidence>
<dbReference type="SUPFAM" id="SSF47384">
    <property type="entry name" value="Homodimeric domain of signal transducing histidine kinase"/>
    <property type="match status" value="1"/>
</dbReference>
<dbReference type="PROSITE" id="PS50109">
    <property type="entry name" value="HIS_KIN"/>
    <property type="match status" value="1"/>
</dbReference>
<feature type="compositionally biased region" description="Basic and acidic residues" evidence="9">
    <location>
        <begin position="84"/>
        <end position="98"/>
    </location>
</feature>
<feature type="domain" description="Histidine kinase" evidence="10">
    <location>
        <begin position="220"/>
        <end position="481"/>
    </location>
</feature>
<evidence type="ECO:0000256" key="6">
    <source>
        <dbReference type="ARBA" id="ARBA00022777"/>
    </source>
</evidence>
<dbReference type="InterPro" id="IPR036097">
    <property type="entry name" value="HisK_dim/P_sf"/>
</dbReference>
<keyword evidence="6 11" id="KW-0418">Kinase</keyword>
<evidence type="ECO:0000256" key="2">
    <source>
        <dbReference type="ARBA" id="ARBA00012438"/>
    </source>
</evidence>
<comment type="catalytic activity">
    <reaction evidence="1">
        <text>ATP + protein L-histidine = ADP + protein N-phospho-L-histidine.</text>
        <dbReference type="EC" id="2.7.13.3"/>
    </reaction>
</comment>
<dbReference type="PRINTS" id="PR00344">
    <property type="entry name" value="BCTRLSENSOR"/>
</dbReference>
<evidence type="ECO:0000313" key="11">
    <source>
        <dbReference type="EMBL" id="QIZ72905.1"/>
    </source>
</evidence>
<dbReference type="SMART" id="SM00065">
    <property type="entry name" value="GAF"/>
    <property type="match status" value="1"/>
</dbReference>
<dbReference type="SMART" id="SM00388">
    <property type="entry name" value="HisKA"/>
    <property type="match status" value="1"/>
</dbReference>
<dbReference type="PANTHER" id="PTHR42878:SF7">
    <property type="entry name" value="SENSOR HISTIDINE KINASE GLRK"/>
    <property type="match status" value="1"/>
</dbReference>
<dbReference type="Pfam" id="PF00512">
    <property type="entry name" value="HisKA"/>
    <property type="match status" value="1"/>
</dbReference>
<dbReference type="InterPro" id="IPR005467">
    <property type="entry name" value="His_kinase_dom"/>
</dbReference>
<name>A0A6H1U2M6_9CYAN</name>
<organism evidence="11 12">
    <name type="scientific">Oxynema aestuarii AP17</name>
    <dbReference type="NCBI Taxonomy" id="2064643"/>
    <lineage>
        <taxon>Bacteria</taxon>
        <taxon>Bacillati</taxon>
        <taxon>Cyanobacteriota</taxon>
        <taxon>Cyanophyceae</taxon>
        <taxon>Oscillatoriophycideae</taxon>
        <taxon>Oscillatoriales</taxon>
        <taxon>Oscillatoriaceae</taxon>
        <taxon>Oxynema</taxon>
        <taxon>Oxynema aestuarii</taxon>
    </lineage>
</organism>
<evidence type="ECO:0000313" key="12">
    <source>
        <dbReference type="Proteomes" id="UP000500857"/>
    </source>
</evidence>
<dbReference type="InterPro" id="IPR003018">
    <property type="entry name" value="GAF"/>
</dbReference>
<dbReference type="Pfam" id="PF02518">
    <property type="entry name" value="HATPase_c"/>
    <property type="match status" value="1"/>
</dbReference>
<dbReference type="CDD" id="cd00075">
    <property type="entry name" value="HATPase"/>
    <property type="match status" value="1"/>
</dbReference>
<keyword evidence="4" id="KW-0808">Transferase</keyword>
<evidence type="ECO:0000256" key="9">
    <source>
        <dbReference type="SAM" id="MobiDB-lite"/>
    </source>
</evidence>
<evidence type="ECO:0000256" key="4">
    <source>
        <dbReference type="ARBA" id="ARBA00022679"/>
    </source>
</evidence>
<sequence length="487" mass="53640">MSASAEFIDLCKSQVALLTKGLGASVSVVYLTEERVEGSDTKLVPVVAYPDTALFWEEGSDLGALQLTAESEPTALRSLEAAVGDDRPAEPVSPDDRPSISPAVSPPGAISGDRPSNDPWIEALTYEIDPDRDGNLAQPRQIVLPLIHESVVMGLLVTTRDDRPWNDRERSQIERIAQTMAIACILDRRQRWLGQQLDSLQTHTRERQHLHDEQHDLFDSLLHQIRSPLTAVKTFGKLLLKRLLPEDPNRTIAENLLRESDRVRELLEQMDRVNDWVGESDNGDRPRDRGAAVPRLSPGPELLLPPSRLEICDVSTILNPLLASAEAIAGDRGLHLQTRLAPQLPNIRAYPSALREVLTNLIDNALKYTPAGGHIEIASFSTRDRADRPEVAIAISDTGPGIPPEDLKNLFQRHYRGVQAQGNIPGTGLGLAIARNLIRDLQGDIEVYSPAEPDWIACPDPAFTHKTTPGTTFVVKLPALDGDDRHD</sequence>
<dbReference type="Proteomes" id="UP000500857">
    <property type="component" value="Chromosome"/>
</dbReference>
<keyword evidence="12" id="KW-1185">Reference proteome</keyword>
<keyword evidence="7" id="KW-0067">ATP-binding</keyword>
<reference evidence="11 12" key="1">
    <citation type="submission" date="2020-04" db="EMBL/GenBank/DDBJ databases">
        <authorList>
            <person name="Basu S."/>
            <person name="Maruthanayagam V."/>
            <person name="Chakraborty S."/>
            <person name="Pramanik A."/>
            <person name="Mukherjee J."/>
            <person name="Brink B."/>
        </authorList>
    </citation>
    <scope>NUCLEOTIDE SEQUENCE [LARGE SCALE GENOMIC DNA]</scope>
    <source>
        <strain evidence="11 12">AP17</strain>
    </source>
</reference>
<dbReference type="AlphaFoldDB" id="A0A6H1U2M6"/>
<dbReference type="GO" id="GO:0030295">
    <property type="term" value="F:protein kinase activator activity"/>
    <property type="evidence" value="ECO:0007669"/>
    <property type="project" value="TreeGrafter"/>
</dbReference>
<evidence type="ECO:0000256" key="7">
    <source>
        <dbReference type="ARBA" id="ARBA00022840"/>
    </source>
</evidence>
<evidence type="ECO:0000259" key="10">
    <source>
        <dbReference type="PROSITE" id="PS50109"/>
    </source>
</evidence>
<dbReference type="PANTHER" id="PTHR42878">
    <property type="entry name" value="TWO-COMPONENT HISTIDINE KINASE"/>
    <property type="match status" value="1"/>
</dbReference>
<dbReference type="SUPFAM" id="SSF55874">
    <property type="entry name" value="ATPase domain of HSP90 chaperone/DNA topoisomerase II/histidine kinase"/>
    <property type="match status" value="1"/>
</dbReference>
<evidence type="ECO:0000256" key="8">
    <source>
        <dbReference type="ARBA" id="ARBA00023012"/>
    </source>
</evidence>